<organism evidence="2 3">
    <name type="scientific">Ketogulonicigenium vulgare (strain WSH-001)</name>
    <dbReference type="NCBI Taxonomy" id="759362"/>
    <lineage>
        <taxon>Bacteria</taxon>
        <taxon>Pseudomonadati</taxon>
        <taxon>Pseudomonadota</taxon>
        <taxon>Alphaproteobacteria</taxon>
        <taxon>Rhodobacterales</taxon>
        <taxon>Roseobacteraceae</taxon>
        <taxon>Ketogulonicigenium</taxon>
    </lineage>
</organism>
<proteinExistence type="predicted"/>
<evidence type="ECO:0000313" key="3">
    <source>
        <dbReference type="Proteomes" id="UP000000692"/>
    </source>
</evidence>
<evidence type="ECO:0000313" key="2">
    <source>
        <dbReference type="EMBL" id="AEM40572.1"/>
    </source>
</evidence>
<dbReference type="Pfam" id="PF16461">
    <property type="entry name" value="Phage_TTP_12"/>
    <property type="match status" value="1"/>
</dbReference>
<protein>
    <recommendedName>
        <fullName evidence="1">Lambda phage tail tube protein N-terminal domain-containing protein</fullName>
    </recommendedName>
</protein>
<dbReference type="RefSeq" id="WP_013384027.1">
    <property type="nucleotide sequence ID" value="NC_017384.1"/>
</dbReference>
<dbReference type="OrthoDB" id="4206561at2"/>
<dbReference type="eggNOG" id="ENOG503349X">
    <property type="taxonomic scope" value="Bacteria"/>
</dbReference>
<feature type="domain" description="Lambda phage tail tube protein N-terminal" evidence="1">
    <location>
        <begin position="22"/>
        <end position="136"/>
    </location>
</feature>
<dbReference type="KEGG" id="kvl:KVU_0733"/>
<dbReference type="HOGENOM" id="CLU_149368_0_0_5"/>
<dbReference type="AlphaFoldDB" id="F9Y4L5"/>
<dbReference type="Proteomes" id="UP000000692">
    <property type="component" value="Chromosome"/>
</dbReference>
<gene>
    <name evidence="2" type="ordered locus">KVU_0733</name>
</gene>
<name>F9Y4L5_KETVW</name>
<dbReference type="Gene3D" id="4.10.410.40">
    <property type="match status" value="1"/>
</dbReference>
<keyword evidence="3" id="KW-1185">Reference proteome</keyword>
<dbReference type="InterPro" id="IPR032494">
    <property type="entry name" value="Phage_TTP_N"/>
</dbReference>
<evidence type="ECO:0000259" key="1">
    <source>
        <dbReference type="Pfam" id="PF16461"/>
    </source>
</evidence>
<dbReference type="EMBL" id="CP002018">
    <property type="protein sequence ID" value="AEM40572.1"/>
    <property type="molecule type" value="Genomic_DNA"/>
</dbReference>
<accession>F9Y4L5</accession>
<sequence length="142" mass="14686">MPASTATTGFSTRFGRKTGTGNTYAYFAEVSNINGIGMTREAIDATHLESPDGYNEFIAGMKTGKPVTITLNFVPAATSDVTDAFATGSGEFRILFPGGTVAFDFTGIVTEFALGDISNDKLTASLVMQPSGKPTLGLVAGG</sequence>
<dbReference type="PATRIC" id="fig|759362.5.peg.761"/>
<reference evidence="2 3" key="1">
    <citation type="journal article" date="2011" name="J. Bacteriol.">
        <title>Complete genome sequence of the industrial strain Ketogulonicigenium vulgare WSH-001.</title>
        <authorList>
            <person name="Liu L."/>
            <person name="Li Y."/>
            <person name="Zhang J."/>
            <person name="Zhou Z."/>
            <person name="Liu J."/>
            <person name="Li X."/>
            <person name="Zhou J."/>
            <person name="Du G."/>
            <person name="Wang L."/>
            <person name="Chen J."/>
        </authorList>
    </citation>
    <scope>NUCLEOTIDE SEQUENCE [LARGE SCALE GENOMIC DNA]</scope>
    <source>
        <strain evidence="2 3">WSH-001</strain>
    </source>
</reference>